<accession>A0A1S2Q9A7</accession>
<dbReference type="Gene3D" id="3.60.15.10">
    <property type="entry name" value="Ribonuclease Z/Hydroxyacylglutathione hydrolase-like"/>
    <property type="match status" value="1"/>
</dbReference>
<dbReference type="PANTHER" id="PTHR43546:SF9">
    <property type="entry name" value="L-ASCORBATE-6-PHOSPHATE LACTONASE ULAG-RELATED"/>
    <property type="match status" value="1"/>
</dbReference>
<dbReference type="SUPFAM" id="SSF56281">
    <property type="entry name" value="Metallo-hydrolase/oxidoreductase"/>
    <property type="match status" value="1"/>
</dbReference>
<dbReference type="GO" id="GO:0016787">
    <property type="term" value="F:hydrolase activity"/>
    <property type="evidence" value="ECO:0007669"/>
    <property type="project" value="UniProtKB-KW"/>
</dbReference>
<name>A0A1S2Q9A7_9ACTN</name>
<evidence type="ECO:0000256" key="2">
    <source>
        <dbReference type="SAM" id="MobiDB-lite"/>
    </source>
</evidence>
<keyword evidence="5" id="KW-1185">Reference proteome</keyword>
<evidence type="ECO:0000259" key="3">
    <source>
        <dbReference type="Pfam" id="PF12706"/>
    </source>
</evidence>
<dbReference type="InterPro" id="IPR036866">
    <property type="entry name" value="RibonucZ/Hydroxyglut_hydro"/>
</dbReference>
<feature type="region of interest" description="Disordered" evidence="2">
    <location>
        <begin position="38"/>
        <end position="60"/>
    </location>
</feature>
<dbReference type="RefSeq" id="WP_071383168.1">
    <property type="nucleotide sequence ID" value="NZ_MLYO01000041.1"/>
</dbReference>
<dbReference type="PANTHER" id="PTHR43546">
    <property type="entry name" value="UPF0173 METAL-DEPENDENT HYDROLASE MJ1163-RELATED"/>
    <property type="match status" value="1"/>
</dbReference>
<evidence type="ECO:0000256" key="1">
    <source>
        <dbReference type="ARBA" id="ARBA00022801"/>
    </source>
</evidence>
<sequence>MSSPSLPAATHPFPVHVLGGPTVLFEYGGLRFLTDPTFDGPGDHGRPGRPVLTKTAPSTATPADIGPIDVVLLSHDEHADNLDDSGRALLADVPLTLTTPGGGRRLGGTAKGLADWESMELSRPDGGTITVTGVPAIHGPGTREETEPSTGQVVGFVLTGAGLPTVHVSGDNASLDAVREIAGRFAPVDTAVLFAGAPRFPVLFDGAPIVLDSARAAEAAQILGARRVVPAHYDSWAHFTEGRDELAAAFAAAGLADRLDWGRPA</sequence>
<comment type="caution">
    <text evidence="4">The sequence shown here is derived from an EMBL/GenBank/DDBJ whole genome shotgun (WGS) entry which is preliminary data.</text>
</comment>
<organism evidence="4 5">
    <name type="scientific">Streptomyces monashensis</name>
    <dbReference type="NCBI Taxonomy" id="1678012"/>
    <lineage>
        <taxon>Bacteria</taxon>
        <taxon>Bacillati</taxon>
        <taxon>Actinomycetota</taxon>
        <taxon>Actinomycetes</taxon>
        <taxon>Kitasatosporales</taxon>
        <taxon>Streptomycetaceae</taxon>
        <taxon>Streptomyces</taxon>
    </lineage>
</organism>
<proteinExistence type="predicted"/>
<dbReference type="InterPro" id="IPR001279">
    <property type="entry name" value="Metallo-B-lactamas"/>
</dbReference>
<dbReference type="Proteomes" id="UP000179642">
    <property type="component" value="Unassembled WGS sequence"/>
</dbReference>
<dbReference type="InterPro" id="IPR050114">
    <property type="entry name" value="UPF0173_UPF0282_UlaG_hydrolase"/>
</dbReference>
<reference evidence="4 5" key="1">
    <citation type="submission" date="2016-10" db="EMBL/GenBank/DDBJ databases">
        <title>Genome sequence of Streptomyces sp. MUSC 1.</title>
        <authorList>
            <person name="Lee L.-H."/>
            <person name="Ser H.-L."/>
            <person name="Law J.W.-F."/>
        </authorList>
    </citation>
    <scope>NUCLEOTIDE SEQUENCE [LARGE SCALE GENOMIC DNA]</scope>
    <source>
        <strain evidence="4 5">MUSC 1</strain>
    </source>
</reference>
<dbReference type="Pfam" id="PF12706">
    <property type="entry name" value="Lactamase_B_2"/>
    <property type="match status" value="1"/>
</dbReference>
<feature type="domain" description="Metallo-beta-lactamase" evidence="3">
    <location>
        <begin position="31"/>
        <end position="233"/>
    </location>
</feature>
<protein>
    <submittedName>
        <fullName evidence="4">Zn-dependent hydrolase</fullName>
    </submittedName>
</protein>
<dbReference type="AlphaFoldDB" id="A0A1S2Q9A7"/>
<dbReference type="EMBL" id="MLYO01000041">
    <property type="protein sequence ID" value="OIK02096.1"/>
    <property type="molecule type" value="Genomic_DNA"/>
</dbReference>
<evidence type="ECO:0000313" key="4">
    <source>
        <dbReference type="EMBL" id="OIK02096.1"/>
    </source>
</evidence>
<dbReference type="OrthoDB" id="3204284at2"/>
<keyword evidence="1 4" id="KW-0378">Hydrolase</keyword>
<evidence type="ECO:0000313" key="5">
    <source>
        <dbReference type="Proteomes" id="UP000179642"/>
    </source>
</evidence>
<gene>
    <name evidence="4" type="ORF">BIV23_24865</name>
</gene>